<gene>
    <name evidence="3" type="ordered locus">Ctha_2506</name>
</gene>
<organism evidence="3 4">
    <name type="scientific">Chloroherpeton thalassium (strain ATCC 35110 / GB-78)</name>
    <dbReference type="NCBI Taxonomy" id="517418"/>
    <lineage>
        <taxon>Bacteria</taxon>
        <taxon>Pseudomonadati</taxon>
        <taxon>Chlorobiota</taxon>
        <taxon>Chlorobiia</taxon>
        <taxon>Chlorobiales</taxon>
        <taxon>Chloroherpetonaceae</taxon>
        <taxon>Chloroherpeton</taxon>
    </lineage>
</organism>
<dbReference type="RefSeq" id="WP_012501037.1">
    <property type="nucleotide sequence ID" value="NC_011026.1"/>
</dbReference>
<dbReference type="eggNOG" id="COG2198">
    <property type="taxonomic scope" value="Bacteria"/>
</dbReference>
<keyword evidence="4" id="KW-1185">Reference proteome</keyword>
<dbReference type="HOGENOM" id="CLU_159152_1_0_10"/>
<dbReference type="AlphaFoldDB" id="B3QXP0"/>
<accession>B3QXP0</accession>
<dbReference type="SUPFAM" id="SSF47226">
    <property type="entry name" value="Histidine-containing phosphotransfer domain, HPT domain"/>
    <property type="match status" value="1"/>
</dbReference>
<evidence type="ECO:0000313" key="4">
    <source>
        <dbReference type="Proteomes" id="UP000001208"/>
    </source>
</evidence>
<reference evidence="3 4" key="1">
    <citation type="submission" date="2008-06" db="EMBL/GenBank/DDBJ databases">
        <title>Complete sequence of Chloroherpeton thalassium ATCC 35110.</title>
        <authorList>
            <consortium name="US DOE Joint Genome Institute"/>
            <person name="Lucas S."/>
            <person name="Copeland A."/>
            <person name="Lapidus A."/>
            <person name="Glavina del Rio T."/>
            <person name="Dalin E."/>
            <person name="Tice H."/>
            <person name="Bruce D."/>
            <person name="Goodwin L."/>
            <person name="Pitluck S."/>
            <person name="Schmutz J."/>
            <person name="Larimer F."/>
            <person name="Land M."/>
            <person name="Hauser L."/>
            <person name="Kyrpides N."/>
            <person name="Mikhailova N."/>
            <person name="Liu Z."/>
            <person name="Li T."/>
            <person name="Zhao F."/>
            <person name="Overmann J."/>
            <person name="Bryant D.A."/>
            <person name="Richardson P."/>
        </authorList>
    </citation>
    <scope>NUCLEOTIDE SEQUENCE [LARGE SCALE GENOMIC DNA]</scope>
    <source>
        <strain evidence="4">ATCC 35110 / GB-78</strain>
    </source>
</reference>
<dbReference type="STRING" id="517418.Ctha_2506"/>
<evidence type="ECO:0000256" key="1">
    <source>
        <dbReference type="PROSITE-ProRule" id="PRU00110"/>
    </source>
</evidence>
<dbReference type="InterPro" id="IPR036641">
    <property type="entry name" value="HPT_dom_sf"/>
</dbReference>
<dbReference type="OrthoDB" id="9814716at2"/>
<dbReference type="GO" id="GO:0004672">
    <property type="term" value="F:protein kinase activity"/>
    <property type="evidence" value="ECO:0007669"/>
    <property type="project" value="UniProtKB-ARBA"/>
</dbReference>
<feature type="modified residue" description="Phosphohistidine" evidence="1">
    <location>
        <position position="54"/>
    </location>
</feature>
<dbReference type="EMBL" id="CP001100">
    <property type="protein sequence ID" value="ACF14955.1"/>
    <property type="molecule type" value="Genomic_DNA"/>
</dbReference>
<dbReference type="PROSITE" id="PS50894">
    <property type="entry name" value="HPT"/>
    <property type="match status" value="1"/>
</dbReference>
<name>B3QXP0_CHLT3</name>
<dbReference type="Pfam" id="PF01627">
    <property type="entry name" value="Hpt"/>
    <property type="match status" value="1"/>
</dbReference>
<proteinExistence type="predicted"/>
<feature type="domain" description="HPt" evidence="2">
    <location>
        <begin position="15"/>
        <end position="101"/>
    </location>
</feature>
<evidence type="ECO:0000259" key="2">
    <source>
        <dbReference type="PROSITE" id="PS50894"/>
    </source>
</evidence>
<dbReference type="GO" id="GO:0000160">
    <property type="term" value="P:phosphorelay signal transduction system"/>
    <property type="evidence" value="ECO:0007669"/>
    <property type="project" value="InterPro"/>
</dbReference>
<dbReference type="InterPro" id="IPR008207">
    <property type="entry name" value="Sig_transdc_His_kin_Hpt_dom"/>
</dbReference>
<keyword evidence="1" id="KW-0597">Phosphoprotein</keyword>
<dbReference type="KEGG" id="cts:Ctha_2506"/>
<evidence type="ECO:0000313" key="3">
    <source>
        <dbReference type="EMBL" id="ACF14955.1"/>
    </source>
</evidence>
<protein>
    <submittedName>
        <fullName evidence="3">Hpt protein</fullName>
    </submittedName>
</protein>
<dbReference type="Gene3D" id="1.20.120.160">
    <property type="entry name" value="HPT domain"/>
    <property type="match status" value="1"/>
</dbReference>
<sequence length="108" mass="12184">MPQNAKTHDRYLIYIDQDFSDIVPEFIDSVYENIKEIETALNEKDMESICRIGHNLKGTGGGYGFEQLSTFGSAIEESGKIADINAVSQLVSEISDYLSKIKIQYIDR</sequence>
<dbReference type="Proteomes" id="UP000001208">
    <property type="component" value="Chromosome"/>
</dbReference>